<dbReference type="PANTHER" id="PTHR36111">
    <property type="entry name" value="INNER MEMBRANE PROTEIN-RELATED"/>
    <property type="match status" value="1"/>
</dbReference>
<dbReference type="EMBL" id="LEOY01000023">
    <property type="protein sequence ID" value="RBR27523.1"/>
    <property type="molecule type" value="Genomic_DNA"/>
</dbReference>
<keyword evidence="1" id="KW-1133">Transmembrane helix</keyword>
<feature type="transmembrane region" description="Helical" evidence="1">
    <location>
        <begin position="79"/>
        <end position="100"/>
    </location>
</feature>
<feature type="transmembrane region" description="Helical" evidence="1">
    <location>
        <begin position="125"/>
        <end position="147"/>
    </location>
</feature>
<protein>
    <recommendedName>
        <fullName evidence="4">DUF554 domain-containing protein</fullName>
    </recommendedName>
</protein>
<dbReference type="InterPro" id="IPR007563">
    <property type="entry name" value="DUF554"/>
</dbReference>
<sequence length="251" mass="27415">MIQGLFFYSFFRGQMMIGLGTIVNVFAIIFGGIFGLFFGKRLKASMQETLTKTAGLAVLMLGLGGTMEKMLQVTKTGLSSQGSMMLTFCLTIGAMVGEWLDIEKRLVQFGTFLKQKSHSENDSQFLEAFVTSYLTVCIGAMAVVGAFEDGLHHNYAILFAKAILDFIIILIMASSMGKGSLFSFIPVGIFQGSLTLLAHYLAPFISNQGLSQLSFIGSILIFCVGVNLFFGPQIKVANLLPSLILALLWHW</sequence>
<dbReference type="Proteomes" id="UP000252800">
    <property type="component" value="Unassembled WGS sequence"/>
</dbReference>
<evidence type="ECO:0000313" key="2">
    <source>
        <dbReference type="EMBL" id="RBR27523.1"/>
    </source>
</evidence>
<dbReference type="Pfam" id="PF04474">
    <property type="entry name" value="DUF554"/>
    <property type="match status" value="1"/>
</dbReference>
<evidence type="ECO:0000313" key="3">
    <source>
        <dbReference type="Proteomes" id="UP000252800"/>
    </source>
</evidence>
<dbReference type="AlphaFoldDB" id="A0A366SDF0"/>
<name>A0A366SDF0_9ENTE</name>
<gene>
    <name evidence="2" type="ORF">EB18_02210</name>
</gene>
<keyword evidence="1" id="KW-0472">Membrane</keyword>
<feature type="transmembrane region" description="Helical" evidence="1">
    <location>
        <begin position="153"/>
        <end position="173"/>
    </location>
</feature>
<accession>A0A366SDF0</accession>
<comment type="caution">
    <text evidence="2">The sequence shown here is derived from an EMBL/GenBank/DDBJ whole genome shotgun (WGS) entry which is preliminary data.</text>
</comment>
<feature type="transmembrane region" description="Helical" evidence="1">
    <location>
        <begin position="180"/>
        <end position="201"/>
    </location>
</feature>
<reference evidence="2 3" key="1">
    <citation type="submission" date="2015-06" db="EMBL/GenBank/DDBJ databases">
        <title>The Genome Sequence of Enterococcus cecorum 170AEA1.</title>
        <authorList>
            <consortium name="The Broad Institute Genomics Platform"/>
            <consortium name="The Broad Institute Genome Sequencing Center for Infectious Disease"/>
            <person name="Earl A.M."/>
            <person name="Van Tyne D."/>
            <person name="Lebreton F."/>
            <person name="Saavedra J.T."/>
            <person name="Gilmore M.S."/>
            <person name="Manson McGuire A."/>
            <person name="Clock S."/>
            <person name="Crupain M."/>
            <person name="Rangan U."/>
            <person name="Young S."/>
            <person name="Abouelleil A."/>
            <person name="Cao P."/>
            <person name="Chapman S.B."/>
            <person name="Griggs A."/>
            <person name="Priest M."/>
            <person name="Shea T."/>
            <person name="Wortman J."/>
            <person name="Nusbaum C."/>
            <person name="Birren B."/>
        </authorList>
    </citation>
    <scope>NUCLEOTIDE SEQUENCE [LARGE SCALE GENOMIC DNA]</scope>
    <source>
        <strain evidence="2 3">170AEA1</strain>
    </source>
</reference>
<keyword evidence="1" id="KW-0812">Transmembrane</keyword>
<dbReference type="PANTHER" id="PTHR36111:SF2">
    <property type="entry name" value="INNER MEMBRANE PROTEIN"/>
    <property type="match status" value="1"/>
</dbReference>
<organism evidence="2 3">
    <name type="scientific">Enterococcus cecorum</name>
    <dbReference type="NCBI Taxonomy" id="44008"/>
    <lineage>
        <taxon>Bacteria</taxon>
        <taxon>Bacillati</taxon>
        <taxon>Bacillota</taxon>
        <taxon>Bacilli</taxon>
        <taxon>Lactobacillales</taxon>
        <taxon>Enterococcaceae</taxon>
        <taxon>Enterococcus</taxon>
    </lineage>
</organism>
<evidence type="ECO:0008006" key="4">
    <source>
        <dbReference type="Google" id="ProtNLM"/>
    </source>
</evidence>
<evidence type="ECO:0000256" key="1">
    <source>
        <dbReference type="SAM" id="Phobius"/>
    </source>
</evidence>
<proteinExistence type="predicted"/>
<feature type="transmembrane region" description="Helical" evidence="1">
    <location>
        <begin position="15"/>
        <end position="38"/>
    </location>
</feature>
<feature type="transmembrane region" description="Helical" evidence="1">
    <location>
        <begin position="213"/>
        <end position="230"/>
    </location>
</feature>